<keyword evidence="3" id="KW-1185">Reference proteome</keyword>
<dbReference type="AlphaFoldDB" id="E9GQZ4"/>
<evidence type="ECO:0000313" key="2">
    <source>
        <dbReference type="EMBL" id="EFX78202.1"/>
    </source>
</evidence>
<name>E9GQZ4_DAPPU</name>
<dbReference type="EMBL" id="GL732558">
    <property type="protein sequence ID" value="EFX78202.1"/>
    <property type="molecule type" value="Genomic_DNA"/>
</dbReference>
<feature type="compositionally biased region" description="Polar residues" evidence="1">
    <location>
        <begin position="24"/>
        <end position="36"/>
    </location>
</feature>
<accession>E9GQZ4</accession>
<feature type="region of interest" description="Disordered" evidence="1">
    <location>
        <begin position="23"/>
        <end position="57"/>
    </location>
</feature>
<dbReference type="KEGG" id="dpx:DAPPUDRAFT_246601"/>
<dbReference type="Proteomes" id="UP000000305">
    <property type="component" value="Unassembled WGS sequence"/>
</dbReference>
<dbReference type="HOGENOM" id="CLU_2135976_0_0_1"/>
<sequence>MIRRLFIPSQQFLTAQFIFEKRSQQLQHSSNPNSKETAAKMGSSSSSSSSKQTVEPVNVDEPALHLAQANVAAAVDLISFELVDVSSGQLGQSLDDKHSLGLYPSGDENSREN</sequence>
<feature type="region of interest" description="Disordered" evidence="1">
    <location>
        <begin position="90"/>
        <end position="113"/>
    </location>
</feature>
<evidence type="ECO:0000313" key="3">
    <source>
        <dbReference type="Proteomes" id="UP000000305"/>
    </source>
</evidence>
<organism evidence="2 3">
    <name type="scientific">Daphnia pulex</name>
    <name type="common">Water flea</name>
    <dbReference type="NCBI Taxonomy" id="6669"/>
    <lineage>
        <taxon>Eukaryota</taxon>
        <taxon>Metazoa</taxon>
        <taxon>Ecdysozoa</taxon>
        <taxon>Arthropoda</taxon>
        <taxon>Crustacea</taxon>
        <taxon>Branchiopoda</taxon>
        <taxon>Diplostraca</taxon>
        <taxon>Cladocera</taxon>
        <taxon>Anomopoda</taxon>
        <taxon>Daphniidae</taxon>
        <taxon>Daphnia</taxon>
    </lineage>
</organism>
<reference evidence="2 3" key="1">
    <citation type="journal article" date="2011" name="Science">
        <title>The ecoresponsive genome of Daphnia pulex.</title>
        <authorList>
            <person name="Colbourne J.K."/>
            <person name="Pfrender M.E."/>
            <person name="Gilbert D."/>
            <person name="Thomas W.K."/>
            <person name="Tucker A."/>
            <person name="Oakley T.H."/>
            <person name="Tokishita S."/>
            <person name="Aerts A."/>
            <person name="Arnold G.J."/>
            <person name="Basu M.K."/>
            <person name="Bauer D.J."/>
            <person name="Caceres C.E."/>
            <person name="Carmel L."/>
            <person name="Casola C."/>
            <person name="Choi J.H."/>
            <person name="Detter J.C."/>
            <person name="Dong Q."/>
            <person name="Dusheyko S."/>
            <person name="Eads B.D."/>
            <person name="Frohlich T."/>
            <person name="Geiler-Samerotte K.A."/>
            <person name="Gerlach D."/>
            <person name="Hatcher P."/>
            <person name="Jogdeo S."/>
            <person name="Krijgsveld J."/>
            <person name="Kriventseva E.V."/>
            <person name="Kultz D."/>
            <person name="Laforsch C."/>
            <person name="Lindquist E."/>
            <person name="Lopez J."/>
            <person name="Manak J.R."/>
            <person name="Muller J."/>
            <person name="Pangilinan J."/>
            <person name="Patwardhan R.P."/>
            <person name="Pitluck S."/>
            <person name="Pritham E.J."/>
            <person name="Rechtsteiner A."/>
            <person name="Rho M."/>
            <person name="Rogozin I.B."/>
            <person name="Sakarya O."/>
            <person name="Salamov A."/>
            <person name="Schaack S."/>
            <person name="Shapiro H."/>
            <person name="Shiga Y."/>
            <person name="Skalitzky C."/>
            <person name="Smith Z."/>
            <person name="Souvorov A."/>
            <person name="Sung W."/>
            <person name="Tang Z."/>
            <person name="Tsuchiya D."/>
            <person name="Tu H."/>
            <person name="Vos H."/>
            <person name="Wang M."/>
            <person name="Wolf Y.I."/>
            <person name="Yamagata H."/>
            <person name="Yamada T."/>
            <person name="Ye Y."/>
            <person name="Shaw J.R."/>
            <person name="Andrews J."/>
            <person name="Crease T.J."/>
            <person name="Tang H."/>
            <person name="Lucas S.M."/>
            <person name="Robertson H.M."/>
            <person name="Bork P."/>
            <person name="Koonin E.V."/>
            <person name="Zdobnov E.M."/>
            <person name="Grigoriev I.V."/>
            <person name="Lynch M."/>
            <person name="Boore J.L."/>
        </authorList>
    </citation>
    <scope>NUCLEOTIDE SEQUENCE [LARGE SCALE GENOMIC DNA]</scope>
</reference>
<proteinExistence type="predicted"/>
<evidence type="ECO:0000256" key="1">
    <source>
        <dbReference type="SAM" id="MobiDB-lite"/>
    </source>
</evidence>
<gene>
    <name evidence="2" type="ORF">DAPPUDRAFT_246601</name>
</gene>
<dbReference type="InParanoid" id="E9GQZ4"/>
<protein>
    <submittedName>
        <fullName evidence="2">Uncharacterized protein</fullName>
    </submittedName>
</protein>